<feature type="domain" description="Cytochrome c" evidence="6">
    <location>
        <begin position="288"/>
        <end position="393"/>
    </location>
</feature>
<keyword evidence="5" id="KW-1133">Transmembrane helix</keyword>
<evidence type="ECO:0000256" key="4">
    <source>
        <dbReference type="PROSITE-ProRule" id="PRU00433"/>
    </source>
</evidence>
<dbReference type="AlphaFoldDB" id="A0A840AM91"/>
<keyword evidence="1 4" id="KW-0349">Heme</keyword>
<dbReference type="GO" id="GO:0046872">
    <property type="term" value="F:metal ion binding"/>
    <property type="evidence" value="ECO:0007669"/>
    <property type="project" value="UniProtKB-KW"/>
</dbReference>
<dbReference type="RefSeq" id="WP_183397210.1">
    <property type="nucleotide sequence ID" value="NZ_JACIDS010000001.1"/>
</dbReference>
<keyword evidence="3 4" id="KW-0408">Iron</keyword>
<evidence type="ECO:0000259" key="6">
    <source>
        <dbReference type="PROSITE" id="PS51007"/>
    </source>
</evidence>
<keyword evidence="5" id="KW-0812">Transmembrane</keyword>
<organism evidence="7 8">
    <name type="scientific">Kaistia hirudinis</name>
    <dbReference type="NCBI Taxonomy" id="1293440"/>
    <lineage>
        <taxon>Bacteria</taxon>
        <taxon>Pseudomonadati</taxon>
        <taxon>Pseudomonadota</taxon>
        <taxon>Alphaproteobacteria</taxon>
        <taxon>Hyphomicrobiales</taxon>
        <taxon>Kaistiaceae</taxon>
        <taxon>Kaistia</taxon>
    </lineage>
</organism>
<feature type="transmembrane region" description="Helical" evidence="5">
    <location>
        <begin position="175"/>
        <end position="195"/>
    </location>
</feature>
<protein>
    <submittedName>
        <fullName evidence="7">Putative membrane protein</fullName>
    </submittedName>
</protein>
<feature type="transmembrane region" description="Helical" evidence="5">
    <location>
        <begin position="251"/>
        <end position="269"/>
    </location>
</feature>
<dbReference type="GO" id="GO:0009055">
    <property type="term" value="F:electron transfer activity"/>
    <property type="evidence" value="ECO:0007669"/>
    <property type="project" value="InterPro"/>
</dbReference>
<comment type="caution">
    <text evidence="7">The sequence shown here is derived from an EMBL/GenBank/DDBJ whole genome shotgun (WGS) entry which is preliminary data.</text>
</comment>
<dbReference type="Proteomes" id="UP000553963">
    <property type="component" value="Unassembled WGS sequence"/>
</dbReference>
<feature type="transmembrane region" description="Helical" evidence="5">
    <location>
        <begin position="116"/>
        <end position="135"/>
    </location>
</feature>
<name>A0A840AM91_9HYPH</name>
<dbReference type="PROSITE" id="PS51007">
    <property type="entry name" value="CYTC"/>
    <property type="match status" value="1"/>
</dbReference>
<dbReference type="InterPro" id="IPR010389">
    <property type="entry name" value="Urate_ox_N"/>
</dbReference>
<evidence type="ECO:0000256" key="5">
    <source>
        <dbReference type="SAM" id="Phobius"/>
    </source>
</evidence>
<feature type="transmembrane region" description="Helical" evidence="5">
    <location>
        <begin position="147"/>
        <end position="169"/>
    </location>
</feature>
<evidence type="ECO:0000256" key="3">
    <source>
        <dbReference type="ARBA" id="ARBA00023004"/>
    </source>
</evidence>
<evidence type="ECO:0000256" key="2">
    <source>
        <dbReference type="ARBA" id="ARBA00022723"/>
    </source>
</evidence>
<dbReference type="Pfam" id="PF06181">
    <property type="entry name" value="Urate_ox_N"/>
    <property type="match status" value="1"/>
</dbReference>
<keyword evidence="5" id="KW-0472">Membrane</keyword>
<gene>
    <name evidence="7" type="ORF">GGR25_000585</name>
</gene>
<evidence type="ECO:0000313" key="8">
    <source>
        <dbReference type="Proteomes" id="UP000553963"/>
    </source>
</evidence>
<feature type="transmembrane region" description="Helical" evidence="5">
    <location>
        <begin position="228"/>
        <end position="245"/>
    </location>
</feature>
<dbReference type="GO" id="GO:0020037">
    <property type="term" value="F:heme binding"/>
    <property type="evidence" value="ECO:0007669"/>
    <property type="project" value="InterPro"/>
</dbReference>
<reference evidence="7 8" key="1">
    <citation type="submission" date="2020-08" db="EMBL/GenBank/DDBJ databases">
        <title>Genomic Encyclopedia of Type Strains, Phase IV (KMG-IV): sequencing the most valuable type-strain genomes for metagenomic binning, comparative biology and taxonomic classification.</title>
        <authorList>
            <person name="Goeker M."/>
        </authorList>
    </citation>
    <scope>NUCLEOTIDE SEQUENCE [LARGE SCALE GENOMIC DNA]</scope>
    <source>
        <strain evidence="7 8">DSM 25966</strain>
    </source>
</reference>
<keyword evidence="8" id="KW-1185">Reference proteome</keyword>
<proteinExistence type="predicted"/>
<evidence type="ECO:0000313" key="7">
    <source>
        <dbReference type="EMBL" id="MBB3929566.1"/>
    </source>
</evidence>
<dbReference type="SUPFAM" id="SSF46626">
    <property type="entry name" value="Cytochrome c"/>
    <property type="match status" value="1"/>
</dbReference>
<feature type="transmembrane region" description="Helical" evidence="5">
    <location>
        <begin position="281"/>
        <end position="300"/>
    </location>
</feature>
<dbReference type="InterPro" id="IPR036909">
    <property type="entry name" value="Cyt_c-like_dom_sf"/>
</dbReference>
<keyword evidence="2 4" id="KW-0479">Metal-binding</keyword>
<feature type="transmembrane region" description="Helical" evidence="5">
    <location>
        <begin position="84"/>
        <end position="101"/>
    </location>
</feature>
<sequence>MSAFIVEWLNLLIRWGHMIAGIGWIGTSFYFIALDLSLKKREKMTPGVYGTAWEVHGGGFYHVEKYLVAPPALPDDLIWYKWEAYLTWVSGFFLLCVQYYWNANTFLIDKSVLELVPSQAIVISVLSLIGGWVIYDRLCKSPIGRNTPLLAVCVFALIVGAAYMFTHVFSGRGALIHVGAFVGTIMAVNVFGVIIPNQKKIVASLLKHEAPDPRLGAIGKQRSVHNNYLTLPVLLMMVSNHYPFLSSHPQSWLIVAFILILGGSIRHFINRHEAHDPIFNYVWAVPIALVALGALLYLTAPKEQEIDPSLQVSDAQVLALTAKHCAMCHSAKPTHDGFEAPPKGVILTSTDQLAAHKDQIIAQAVQGNTMPLGNETHMTADERKELGAWLQSH</sequence>
<accession>A0A840AM91</accession>
<evidence type="ECO:0000256" key="1">
    <source>
        <dbReference type="ARBA" id="ARBA00022617"/>
    </source>
</evidence>
<dbReference type="EMBL" id="JACIDS010000001">
    <property type="protein sequence ID" value="MBB3929566.1"/>
    <property type="molecule type" value="Genomic_DNA"/>
</dbReference>
<dbReference type="InterPro" id="IPR009056">
    <property type="entry name" value="Cyt_c-like_dom"/>
</dbReference>
<feature type="transmembrane region" description="Helical" evidence="5">
    <location>
        <begin position="12"/>
        <end position="34"/>
    </location>
</feature>